<keyword evidence="3" id="KW-1185">Reference proteome</keyword>
<dbReference type="RefSeq" id="WP_302710011.1">
    <property type="nucleotide sequence ID" value="NZ_JAULSC010000026.1"/>
</dbReference>
<protein>
    <recommendedName>
        <fullName evidence="4">PQ-loop repeat-containing protein</fullName>
    </recommendedName>
</protein>
<keyword evidence="1" id="KW-0812">Transmembrane</keyword>
<dbReference type="EMBL" id="JAULSC010000026">
    <property type="protein sequence ID" value="MDO3397776.1"/>
    <property type="molecule type" value="Genomic_DNA"/>
</dbReference>
<keyword evidence="1" id="KW-0472">Membrane</keyword>
<reference evidence="2" key="1">
    <citation type="submission" date="2023-06" db="EMBL/GenBank/DDBJ databases">
        <title>Genome sequence of Nocardioides sp. SOB44.</title>
        <authorList>
            <person name="Zhang G."/>
        </authorList>
    </citation>
    <scope>NUCLEOTIDE SEQUENCE</scope>
    <source>
        <strain evidence="2">SOB44</strain>
    </source>
</reference>
<name>A0ABT8TUZ0_9ACTN</name>
<dbReference type="Proteomes" id="UP001168363">
    <property type="component" value="Unassembled WGS sequence"/>
</dbReference>
<feature type="transmembrane region" description="Helical" evidence="1">
    <location>
        <begin position="178"/>
        <end position="200"/>
    </location>
</feature>
<feature type="transmembrane region" description="Helical" evidence="1">
    <location>
        <begin position="48"/>
        <end position="69"/>
    </location>
</feature>
<feature type="transmembrane region" description="Helical" evidence="1">
    <location>
        <begin position="104"/>
        <end position="123"/>
    </location>
</feature>
<evidence type="ECO:0000313" key="2">
    <source>
        <dbReference type="EMBL" id="MDO3397776.1"/>
    </source>
</evidence>
<sequence>MRPGPARPEVLVPLPVVSFEALYAVVVVAIGVVPLLPQLTRLARTGDAAGLSLPALLAGLVNYVAWTWYLAPTEATGLLVGNVLAGLVWVAVTALAVRSLAWSASCLVPAVWALVLLGVVALAPGLLGSLLGVGSLLVFVPQAVGAWRVPSLSGVSATSWWLLLAQGLVWFGESLPGLLVGGLVFGVVCVTASLSVLCALSVRGPRLAAAAVAASGAPDAVLAA</sequence>
<accession>A0ABT8TUZ0</accession>
<dbReference type="Gene3D" id="1.20.1280.290">
    <property type="match status" value="1"/>
</dbReference>
<evidence type="ECO:0008006" key="4">
    <source>
        <dbReference type="Google" id="ProtNLM"/>
    </source>
</evidence>
<feature type="transmembrane region" description="Helical" evidence="1">
    <location>
        <begin position="75"/>
        <end position="97"/>
    </location>
</feature>
<evidence type="ECO:0000313" key="3">
    <source>
        <dbReference type="Proteomes" id="UP001168363"/>
    </source>
</evidence>
<organism evidence="2 3">
    <name type="scientific">Nocardioides cremeus</name>
    <dbReference type="NCBI Taxonomy" id="3058044"/>
    <lineage>
        <taxon>Bacteria</taxon>
        <taxon>Bacillati</taxon>
        <taxon>Actinomycetota</taxon>
        <taxon>Actinomycetes</taxon>
        <taxon>Propionibacteriales</taxon>
        <taxon>Nocardioidaceae</taxon>
        <taxon>Nocardioides</taxon>
    </lineage>
</organism>
<feature type="transmembrane region" description="Helical" evidence="1">
    <location>
        <begin position="12"/>
        <end position="36"/>
    </location>
</feature>
<proteinExistence type="predicted"/>
<gene>
    <name evidence="2" type="ORF">QWJ41_18755</name>
</gene>
<comment type="caution">
    <text evidence="2">The sequence shown here is derived from an EMBL/GenBank/DDBJ whole genome shotgun (WGS) entry which is preliminary data.</text>
</comment>
<keyword evidence="1" id="KW-1133">Transmembrane helix</keyword>
<evidence type="ECO:0000256" key="1">
    <source>
        <dbReference type="SAM" id="Phobius"/>
    </source>
</evidence>